<dbReference type="GO" id="GO:0052621">
    <property type="term" value="F:diguanylate cyclase activity"/>
    <property type="evidence" value="ECO:0007669"/>
    <property type="project" value="TreeGrafter"/>
</dbReference>
<dbReference type="InterPro" id="IPR029787">
    <property type="entry name" value="Nucleotide_cyclase"/>
</dbReference>
<dbReference type="PANTHER" id="PTHR45138">
    <property type="entry name" value="REGULATORY COMPONENTS OF SENSORY TRANSDUCTION SYSTEM"/>
    <property type="match status" value="1"/>
</dbReference>
<dbReference type="RefSeq" id="WP_185005253.1">
    <property type="nucleotide sequence ID" value="NZ_BAAAUI010000001.1"/>
</dbReference>
<feature type="domain" description="GGDEF" evidence="2">
    <location>
        <begin position="90"/>
        <end position="233"/>
    </location>
</feature>
<feature type="region of interest" description="Disordered" evidence="1">
    <location>
        <begin position="236"/>
        <end position="259"/>
    </location>
</feature>
<dbReference type="InterPro" id="IPR000160">
    <property type="entry name" value="GGDEF_dom"/>
</dbReference>
<dbReference type="CDD" id="cd01949">
    <property type="entry name" value="GGDEF"/>
    <property type="match status" value="1"/>
</dbReference>
<dbReference type="SUPFAM" id="SSF55073">
    <property type="entry name" value="Nucleotide cyclase"/>
    <property type="match status" value="1"/>
</dbReference>
<dbReference type="PANTHER" id="PTHR45138:SF9">
    <property type="entry name" value="DIGUANYLATE CYCLASE DGCM-RELATED"/>
    <property type="match status" value="1"/>
</dbReference>
<protein>
    <submittedName>
        <fullName evidence="3">Diguanylate cyclase (GGDEF)-like protein</fullName>
    </submittedName>
</protein>
<dbReference type="PROSITE" id="PS50887">
    <property type="entry name" value="GGDEF"/>
    <property type="match status" value="1"/>
</dbReference>
<gene>
    <name evidence="3" type="ORF">HNR67_005633</name>
</gene>
<evidence type="ECO:0000259" key="2">
    <source>
        <dbReference type="PROSITE" id="PS50887"/>
    </source>
</evidence>
<reference evidence="3 4" key="1">
    <citation type="submission" date="2020-08" db="EMBL/GenBank/DDBJ databases">
        <title>Sequencing the genomes of 1000 actinobacteria strains.</title>
        <authorList>
            <person name="Klenk H.-P."/>
        </authorList>
    </citation>
    <scope>NUCLEOTIDE SEQUENCE [LARGE SCALE GENOMIC DNA]</scope>
    <source>
        <strain evidence="3 4">DSM 44230</strain>
    </source>
</reference>
<dbReference type="NCBIfam" id="TIGR00254">
    <property type="entry name" value="GGDEF"/>
    <property type="match status" value="1"/>
</dbReference>
<dbReference type="EMBL" id="JACHMH010000001">
    <property type="protein sequence ID" value="MBB4679515.1"/>
    <property type="molecule type" value="Genomic_DNA"/>
</dbReference>
<proteinExistence type="predicted"/>
<dbReference type="Proteomes" id="UP000533598">
    <property type="component" value="Unassembled WGS sequence"/>
</dbReference>
<dbReference type="InterPro" id="IPR043128">
    <property type="entry name" value="Rev_trsase/Diguanyl_cyclase"/>
</dbReference>
<dbReference type="Gene3D" id="3.30.70.270">
    <property type="match status" value="1"/>
</dbReference>
<organism evidence="3 4">
    <name type="scientific">Crossiella cryophila</name>
    <dbReference type="NCBI Taxonomy" id="43355"/>
    <lineage>
        <taxon>Bacteria</taxon>
        <taxon>Bacillati</taxon>
        <taxon>Actinomycetota</taxon>
        <taxon>Actinomycetes</taxon>
        <taxon>Pseudonocardiales</taxon>
        <taxon>Pseudonocardiaceae</taxon>
        <taxon>Crossiella</taxon>
    </lineage>
</organism>
<evidence type="ECO:0000313" key="3">
    <source>
        <dbReference type="EMBL" id="MBB4679515.1"/>
    </source>
</evidence>
<comment type="caution">
    <text evidence="3">The sequence shown here is derived from an EMBL/GenBank/DDBJ whole genome shotgun (WGS) entry which is preliminary data.</text>
</comment>
<evidence type="ECO:0000256" key="1">
    <source>
        <dbReference type="SAM" id="MobiDB-lite"/>
    </source>
</evidence>
<dbReference type="InterPro" id="IPR050469">
    <property type="entry name" value="Diguanylate_Cyclase"/>
</dbReference>
<dbReference type="AlphaFoldDB" id="A0A7W7CE96"/>
<sequence length="259" mass="27663">MRITPASLTAADGQHAEVLDQIRATGTAPVPRKAAEVPARRQAESAEGWCGACGQPVGSRLLDHLTRLPDRWAWETDAPRTLLAARDLGASLALLVVDIDNFKAVNDTYGHLAGDEVLRAVADALRTVVSPEDVISRYGGDEFVALCRVADEHHAIEVTRLMCTAVRSLKIRAPGAREDLVVTISQVTVSIGAAFFPAIHGCDIGLTEVLRQADAALLDAKEMGDDRTCLVFLGSDRKSSSSTGDWLAGVSQRRRSNGG</sequence>
<keyword evidence="4" id="KW-1185">Reference proteome</keyword>
<accession>A0A7W7CE96</accession>
<name>A0A7W7CE96_9PSEU</name>
<dbReference type="SMART" id="SM00267">
    <property type="entry name" value="GGDEF"/>
    <property type="match status" value="1"/>
</dbReference>
<dbReference type="Pfam" id="PF00990">
    <property type="entry name" value="GGDEF"/>
    <property type="match status" value="1"/>
</dbReference>
<evidence type="ECO:0000313" key="4">
    <source>
        <dbReference type="Proteomes" id="UP000533598"/>
    </source>
</evidence>